<evidence type="ECO:0000313" key="9">
    <source>
        <dbReference type="Proteomes" id="UP001345219"/>
    </source>
</evidence>
<evidence type="ECO:0000256" key="1">
    <source>
        <dbReference type="ARBA" id="ARBA00004127"/>
    </source>
</evidence>
<keyword evidence="3" id="KW-0732">Signal</keyword>
<keyword evidence="4 7" id="KW-1133">Transmembrane helix</keyword>
<sequence length="187" mass="19924">MAEERWGLASISLCVATAVLGLLSALSCIASELKRTKEDELKLDGMLCYLPGNSGAYMFGAAALTFLCAAQAVGNLGIVTNWACWRMKIGSRSNDDKRRRMVITAGLLAVSWVSFLIAVTLIGAATSMNREQGYGRGWLDGECYTVKRGVYLSSAALALVATGCIIGSASSMRNSGRRPPDRDGDND</sequence>
<proteinExistence type="inferred from homology"/>
<keyword evidence="2 7" id="KW-0812">Transmembrane</keyword>
<keyword evidence="9" id="KW-1185">Reference proteome</keyword>
<evidence type="ECO:0000256" key="6">
    <source>
        <dbReference type="ARBA" id="ARBA00029467"/>
    </source>
</evidence>
<accession>A0AAN7PQZ1</accession>
<comment type="caution">
    <text evidence="8">The sequence shown here is derived from an EMBL/GenBank/DDBJ whole genome shotgun (WGS) entry which is preliminary data.</text>
</comment>
<dbReference type="PANTHER" id="PTHR31769">
    <property type="entry name" value="OS07G0462200 PROTEIN-RELATED"/>
    <property type="match status" value="1"/>
</dbReference>
<evidence type="ECO:0000256" key="2">
    <source>
        <dbReference type="ARBA" id="ARBA00022692"/>
    </source>
</evidence>
<feature type="transmembrane region" description="Helical" evidence="7">
    <location>
        <begin position="54"/>
        <end position="80"/>
    </location>
</feature>
<reference evidence="8 9" key="1">
    <citation type="journal article" date="2023" name="Hortic Res">
        <title>Pangenome of water caltrop reveals structural variations and asymmetric subgenome divergence after allopolyploidization.</title>
        <authorList>
            <person name="Zhang X."/>
            <person name="Chen Y."/>
            <person name="Wang L."/>
            <person name="Yuan Y."/>
            <person name="Fang M."/>
            <person name="Shi L."/>
            <person name="Lu R."/>
            <person name="Comes H.P."/>
            <person name="Ma Y."/>
            <person name="Chen Y."/>
            <person name="Huang G."/>
            <person name="Zhou Y."/>
            <person name="Zheng Z."/>
            <person name="Qiu Y."/>
        </authorList>
    </citation>
    <scope>NUCLEOTIDE SEQUENCE [LARGE SCALE GENOMIC DNA]</scope>
    <source>
        <tissue evidence="8">Roots</tissue>
    </source>
</reference>
<evidence type="ECO:0000256" key="3">
    <source>
        <dbReference type="ARBA" id="ARBA00022729"/>
    </source>
</evidence>
<evidence type="ECO:0000256" key="4">
    <source>
        <dbReference type="ARBA" id="ARBA00022989"/>
    </source>
</evidence>
<dbReference type="InterPro" id="IPR009606">
    <property type="entry name" value="DEAL/Modifying_wall_lignin1/2"/>
</dbReference>
<dbReference type="AlphaFoldDB" id="A0AAN7PQZ1"/>
<comment type="subcellular location">
    <subcellularLocation>
        <location evidence="1">Endomembrane system</location>
        <topology evidence="1">Multi-pass membrane protein</topology>
    </subcellularLocation>
</comment>
<name>A0AAN7PQZ1_9MYRT</name>
<dbReference type="GO" id="GO:0012505">
    <property type="term" value="C:endomembrane system"/>
    <property type="evidence" value="ECO:0007669"/>
    <property type="project" value="UniProtKB-SubCell"/>
</dbReference>
<gene>
    <name evidence="8" type="ORF">SAY87_021066</name>
</gene>
<dbReference type="PROSITE" id="PS51257">
    <property type="entry name" value="PROKAR_LIPOPROTEIN"/>
    <property type="match status" value="1"/>
</dbReference>
<dbReference type="InterPro" id="IPR052222">
    <property type="entry name" value="DESIGUAL"/>
</dbReference>
<evidence type="ECO:0000256" key="7">
    <source>
        <dbReference type="SAM" id="Phobius"/>
    </source>
</evidence>
<keyword evidence="5 7" id="KW-0472">Membrane</keyword>
<evidence type="ECO:0000256" key="5">
    <source>
        <dbReference type="ARBA" id="ARBA00023136"/>
    </source>
</evidence>
<protein>
    <submittedName>
        <fullName evidence="8">Uncharacterized protein</fullName>
    </submittedName>
</protein>
<dbReference type="Pfam" id="PF06749">
    <property type="entry name" value="DUF1218"/>
    <property type="match status" value="1"/>
</dbReference>
<dbReference type="Proteomes" id="UP001345219">
    <property type="component" value="Chromosome 16"/>
</dbReference>
<evidence type="ECO:0000313" key="8">
    <source>
        <dbReference type="EMBL" id="KAK4752268.1"/>
    </source>
</evidence>
<organism evidence="8 9">
    <name type="scientific">Trapa incisa</name>
    <dbReference type="NCBI Taxonomy" id="236973"/>
    <lineage>
        <taxon>Eukaryota</taxon>
        <taxon>Viridiplantae</taxon>
        <taxon>Streptophyta</taxon>
        <taxon>Embryophyta</taxon>
        <taxon>Tracheophyta</taxon>
        <taxon>Spermatophyta</taxon>
        <taxon>Magnoliopsida</taxon>
        <taxon>eudicotyledons</taxon>
        <taxon>Gunneridae</taxon>
        <taxon>Pentapetalae</taxon>
        <taxon>rosids</taxon>
        <taxon>malvids</taxon>
        <taxon>Myrtales</taxon>
        <taxon>Lythraceae</taxon>
        <taxon>Trapa</taxon>
    </lineage>
</organism>
<comment type="similarity">
    <text evidence="6">Belongs to the DESIGUAL family.</text>
</comment>
<feature type="transmembrane region" description="Helical" evidence="7">
    <location>
        <begin position="101"/>
        <end position="128"/>
    </location>
</feature>
<dbReference type="EMBL" id="JAXIOK010000016">
    <property type="protein sequence ID" value="KAK4752268.1"/>
    <property type="molecule type" value="Genomic_DNA"/>
</dbReference>
<feature type="transmembrane region" description="Helical" evidence="7">
    <location>
        <begin position="148"/>
        <end position="169"/>
    </location>
</feature>